<gene>
    <name evidence="1" type="ORF">DP923_15860</name>
</gene>
<proteinExistence type="predicted"/>
<dbReference type="EMBL" id="QMDV01000005">
    <property type="protein sequence ID" value="RAU81576.1"/>
    <property type="molecule type" value="Genomic_DNA"/>
</dbReference>
<sequence>MYSHLLEHLSEAIGARLLVQFEYHSETYVVEPYLLGTNTAKQDCLYAWYVGKEKEGWRCFCLANLKNVVLLTERFSAKRPGYEPYNNLMSRIYYRV</sequence>
<evidence type="ECO:0000313" key="1">
    <source>
        <dbReference type="EMBL" id="RAU81576.1"/>
    </source>
</evidence>
<dbReference type="Proteomes" id="UP000251692">
    <property type="component" value="Unassembled WGS sequence"/>
</dbReference>
<dbReference type="RefSeq" id="WP_112306866.1">
    <property type="nucleotide sequence ID" value="NZ_QMDV01000005.1"/>
</dbReference>
<accession>A0A364RBN5</accession>
<organism evidence="1 2">
    <name type="scientific">Pontibacter arcticus</name>
    <dbReference type="NCBI Taxonomy" id="2080288"/>
    <lineage>
        <taxon>Bacteria</taxon>
        <taxon>Pseudomonadati</taxon>
        <taxon>Bacteroidota</taxon>
        <taxon>Cytophagia</taxon>
        <taxon>Cytophagales</taxon>
        <taxon>Hymenobacteraceae</taxon>
        <taxon>Pontibacter</taxon>
    </lineage>
</organism>
<name>A0A364RBN5_9BACT</name>
<dbReference type="AlphaFoldDB" id="A0A364RBN5"/>
<protein>
    <submittedName>
        <fullName evidence="1">Uncharacterized protein</fullName>
    </submittedName>
</protein>
<reference evidence="1 2" key="2">
    <citation type="submission" date="2018-07" db="EMBL/GenBank/DDBJ databases">
        <title>Pontibacter sp. 2b14 genomic sequence and assembly.</title>
        <authorList>
            <person name="Du Z.-J."/>
        </authorList>
    </citation>
    <scope>NUCLEOTIDE SEQUENCE [LARGE SCALE GENOMIC DNA]</scope>
    <source>
        <strain evidence="1 2">2b14</strain>
    </source>
</reference>
<keyword evidence="2" id="KW-1185">Reference proteome</keyword>
<evidence type="ECO:0000313" key="2">
    <source>
        <dbReference type="Proteomes" id="UP000251692"/>
    </source>
</evidence>
<comment type="caution">
    <text evidence="1">The sequence shown here is derived from an EMBL/GenBank/DDBJ whole genome shotgun (WGS) entry which is preliminary data.</text>
</comment>
<dbReference type="PROSITE" id="PS52050">
    <property type="entry name" value="WYL"/>
    <property type="match status" value="1"/>
</dbReference>
<reference evidence="1 2" key="1">
    <citation type="submission" date="2018-06" db="EMBL/GenBank/DDBJ databases">
        <authorList>
            <person name="Liu Z.-W."/>
        </authorList>
    </citation>
    <scope>NUCLEOTIDE SEQUENCE [LARGE SCALE GENOMIC DNA]</scope>
    <source>
        <strain evidence="1 2">2b14</strain>
    </source>
</reference>
<dbReference type="OrthoDB" id="852720at2"/>